<dbReference type="PANTHER" id="PTHR45969">
    <property type="entry name" value="RING ZINC FINGER PROTEIN-RELATED"/>
    <property type="match status" value="1"/>
</dbReference>
<name>B3MYQ8_DROAN</name>
<dbReference type="GO" id="GO:0061630">
    <property type="term" value="F:ubiquitin protein ligase activity"/>
    <property type="evidence" value="ECO:0007669"/>
    <property type="project" value="TreeGrafter"/>
</dbReference>
<evidence type="ECO:0000256" key="1">
    <source>
        <dbReference type="ARBA" id="ARBA00022723"/>
    </source>
</evidence>
<keyword evidence="3" id="KW-0862">Zinc</keyword>
<keyword evidence="1" id="KW-0479">Metal-binding</keyword>
<dbReference type="OMA" id="FHEECLD"/>
<keyword evidence="2 4" id="KW-0863">Zinc-finger</keyword>
<accession>B3MYQ8</accession>
<dbReference type="InParanoid" id="B3MYQ8"/>
<dbReference type="Gene3D" id="3.30.40.10">
    <property type="entry name" value="Zinc/RING finger domain, C3HC4 (zinc finger)"/>
    <property type="match status" value="1"/>
</dbReference>
<evidence type="ECO:0000256" key="3">
    <source>
        <dbReference type="ARBA" id="ARBA00022833"/>
    </source>
</evidence>
<dbReference type="EMBL" id="CH902632">
    <property type="protein sequence ID" value="EDV32752.1"/>
    <property type="molecule type" value="Genomic_DNA"/>
</dbReference>
<evidence type="ECO:0000256" key="4">
    <source>
        <dbReference type="PROSITE-ProRule" id="PRU00175"/>
    </source>
</evidence>
<dbReference type="HOGENOM" id="CLU_1733406_0_0_1"/>
<evidence type="ECO:0000256" key="5">
    <source>
        <dbReference type="SAM" id="MobiDB-lite"/>
    </source>
</evidence>
<dbReference type="SUPFAM" id="SSF57850">
    <property type="entry name" value="RING/U-box"/>
    <property type="match status" value="1"/>
</dbReference>
<keyword evidence="8" id="KW-1185">Reference proteome</keyword>
<evidence type="ECO:0000259" key="6">
    <source>
        <dbReference type="PROSITE" id="PS50089"/>
    </source>
</evidence>
<dbReference type="OrthoDB" id="8062037at2759"/>
<dbReference type="GO" id="GO:0006963">
    <property type="term" value="P:positive regulation of antibacterial peptide biosynthetic process"/>
    <property type="evidence" value="ECO:0007669"/>
    <property type="project" value="EnsemblMetazoa"/>
</dbReference>
<dbReference type="GO" id="GO:0008270">
    <property type="term" value="F:zinc ion binding"/>
    <property type="evidence" value="ECO:0007669"/>
    <property type="project" value="UniProtKB-KW"/>
</dbReference>
<dbReference type="AlphaFoldDB" id="B3MYQ8"/>
<feature type="compositionally biased region" description="Polar residues" evidence="5">
    <location>
        <begin position="105"/>
        <end position="120"/>
    </location>
</feature>
<dbReference type="eggNOG" id="KOG0800">
    <property type="taxonomic scope" value="Eukaryota"/>
</dbReference>
<dbReference type="PhylomeDB" id="B3MYQ8"/>
<feature type="domain" description="RING-type" evidence="6">
    <location>
        <begin position="8"/>
        <end position="49"/>
    </location>
</feature>
<dbReference type="GO" id="GO:0016567">
    <property type="term" value="P:protein ubiquitination"/>
    <property type="evidence" value="ECO:0007669"/>
    <property type="project" value="TreeGrafter"/>
</dbReference>
<gene>
    <name evidence="7" type="primary">Dana\GF21985</name>
    <name evidence="7" type="synonym">dana_GLEANR_5981</name>
    <name evidence="7" type="ORF">GF21985</name>
</gene>
<dbReference type="PANTHER" id="PTHR45969:SF69">
    <property type="entry name" value="FINGER DOMAIN PROTEIN, PUTATIVE (AFU_ORTHOLOGUE AFUA_3G12190)-RELATED"/>
    <property type="match status" value="1"/>
</dbReference>
<dbReference type="KEGG" id="dan:6504655"/>
<feature type="compositionally biased region" description="Low complexity" evidence="5">
    <location>
        <begin position="90"/>
        <end position="104"/>
    </location>
</feature>
<feature type="region of interest" description="Disordered" evidence="5">
    <location>
        <begin position="66"/>
        <end position="120"/>
    </location>
</feature>
<reference evidence="7 8" key="1">
    <citation type="journal article" date="2007" name="Nature">
        <title>Evolution of genes and genomes on the Drosophila phylogeny.</title>
        <authorList>
            <consortium name="Drosophila 12 Genomes Consortium"/>
            <person name="Clark A.G."/>
            <person name="Eisen M.B."/>
            <person name="Smith D.R."/>
            <person name="Bergman C.M."/>
            <person name="Oliver B."/>
            <person name="Markow T.A."/>
            <person name="Kaufman T.C."/>
            <person name="Kellis M."/>
            <person name="Gelbart W."/>
            <person name="Iyer V.N."/>
            <person name="Pollard D.A."/>
            <person name="Sackton T.B."/>
            <person name="Larracuente A.M."/>
            <person name="Singh N.D."/>
            <person name="Abad J.P."/>
            <person name="Abt D.N."/>
            <person name="Adryan B."/>
            <person name="Aguade M."/>
            <person name="Akashi H."/>
            <person name="Anderson W.W."/>
            <person name="Aquadro C.F."/>
            <person name="Ardell D.H."/>
            <person name="Arguello R."/>
            <person name="Artieri C.G."/>
            <person name="Barbash D.A."/>
            <person name="Barker D."/>
            <person name="Barsanti P."/>
            <person name="Batterham P."/>
            <person name="Batzoglou S."/>
            <person name="Begun D."/>
            <person name="Bhutkar A."/>
            <person name="Blanco E."/>
            <person name="Bosak S.A."/>
            <person name="Bradley R.K."/>
            <person name="Brand A.D."/>
            <person name="Brent M.R."/>
            <person name="Brooks A.N."/>
            <person name="Brown R.H."/>
            <person name="Butlin R.K."/>
            <person name="Caggese C."/>
            <person name="Calvi B.R."/>
            <person name="Bernardo de Carvalho A."/>
            <person name="Caspi A."/>
            <person name="Castrezana S."/>
            <person name="Celniker S.E."/>
            <person name="Chang J.L."/>
            <person name="Chapple C."/>
            <person name="Chatterji S."/>
            <person name="Chinwalla A."/>
            <person name="Civetta A."/>
            <person name="Clifton S.W."/>
            <person name="Comeron J.M."/>
            <person name="Costello J.C."/>
            <person name="Coyne J.A."/>
            <person name="Daub J."/>
            <person name="David R.G."/>
            <person name="Delcher A.L."/>
            <person name="Delehaunty K."/>
            <person name="Do C.B."/>
            <person name="Ebling H."/>
            <person name="Edwards K."/>
            <person name="Eickbush T."/>
            <person name="Evans J.D."/>
            <person name="Filipski A."/>
            <person name="Findeiss S."/>
            <person name="Freyhult E."/>
            <person name="Fulton L."/>
            <person name="Fulton R."/>
            <person name="Garcia A.C."/>
            <person name="Gardiner A."/>
            <person name="Garfield D.A."/>
            <person name="Garvin B.E."/>
            <person name="Gibson G."/>
            <person name="Gilbert D."/>
            <person name="Gnerre S."/>
            <person name="Godfrey J."/>
            <person name="Good R."/>
            <person name="Gotea V."/>
            <person name="Gravely B."/>
            <person name="Greenberg A.J."/>
            <person name="Griffiths-Jones S."/>
            <person name="Gross S."/>
            <person name="Guigo R."/>
            <person name="Gustafson E.A."/>
            <person name="Haerty W."/>
            <person name="Hahn M.W."/>
            <person name="Halligan D.L."/>
            <person name="Halpern A.L."/>
            <person name="Halter G.M."/>
            <person name="Han M.V."/>
            <person name="Heger A."/>
            <person name="Hillier L."/>
            <person name="Hinrichs A.S."/>
            <person name="Holmes I."/>
            <person name="Hoskins R.A."/>
            <person name="Hubisz M.J."/>
            <person name="Hultmark D."/>
            <person name="Huntley M.A."/>
            <person name="Jaffe D.B."/>
            <person name="Jagadeeshan S."/>
            <person name="Jeck W.R."/>
            <person name="Johnson J."/>
            <person name="Jones C.D."/>
            <person name="Jordan W.C."/>
            <person name="Karpen G.H."/>
            <person name="Kataoka E."/>
            <person name="Keightley P.D."/>
            <person name="Kheradpour P."/>
            <person name="Kirkness E.F."/>
            <person name="Koerich L.B."/>
            <person name="Kristiansen K."/>
            <person name="Kudrna D."/>
            <person name="Kulathinal R.J."/>
            <person name="Kumar S."/>
            <person name="Kwok R."/>
            <person name="Lander E."/>
            <person name="Langley C.H."/>
            <person name="Lapoint R."/>
            <person name="Lazzaro B.P."/>
            <person name="Lee S.J."/>
            <person name="Levesque L."/>
            <person name="Li R."/>
            <person name="Lin C.F."/>
            <person name="Lin M.F."/>
            <person name="Lindblad-Toh K."/>
            <person name="Llopart A."/>
            <person name="Long M."/>
            <person name="Low L."/>
            <person name="Lozovsky E."/>
            <person name="Lu J."/>
            <person name="Luo M."/>
            <person name="Machado C.A."/>
            <person name="Makalowski W."/>
            <person name="Marzo M."/>
            <person name="Matsuda M."/>
            <person name="Matzkin L."/>
            <person name="McAllister B."/>
            <person name="McBride C.S."/>
            <person name="McKernan B."/>
            <person name="McKernan K."/>
            <person name="Mendez-Lago M."/>
            <person name="Minx P."/>
            <person name="Mollenhauer M.U."/>
            <person name="Montooth K."/>
            <person name="Mount S.M."/>
            <person name="Mu X."/>
            <person name="Myers E."/>
            <person name="Negre B."/>
            <person name="Newfeld S."/>
            <person name="Nielsen R."/>
            <person name="Noor M.A."/>
            <person name="O'Grady P."/>
            <person name="Pachter L."/>
            <person name="Papaceit M."/>
            <person name="Parisi M.J."/>
            <person name="Parisi M."/>
            <person name="Parts L."/>
            <person name="Pedersen J.S."/>
            <person name="Pesole G."/>
            <person name="Phillippy A.M."/>
            <person name="Ponting C.P."/>
            <person name="Pop M."/>
            <person name="Porcelli D."/>
            <person name="Powell J.R."/>
            <person name="Prohaska S."/>
            <person name="Pruitt K."/>
            <person name="Puig M."/>
            <person name="Quesneville H."/>
            <person name="Ram K.R."/>
            <person name="Rand D."/>
            <person name="Rasmussen M.D."/>
            <person name="Reed L.K."/>
            <person name="Reenan R."/>
            <person name="Reily A."/>
            <person name="Remington K.A."/>
            <person name="Rieger T.T."/>
            <person name="Ritchie M.G."/>
            <person name="Robin C."/>
            <person name="Rogers Y.H."/>
            <person name="Rohde C."/>
            <person name="Rozas J."/>
            <person name="Rubenfield M.J."/>
            <person name="Ruiz A."/>
            <person name="Russo S."/>
            <person name="Salzberg S.L."/>
            <person name="Sanchez-Gracia A."/>
            <person name="Saranga D.J."/>
            <person name="Sato H."/>
            <person name="Schaeffer S.W."/>
            <person name="Schatz M.C."/>
            <person name="Schlenke T."/>
            <person name="Schwartz R."/>
            <person name="Segarra C."/>
            <person name="Singh R.S."/>
            <person name="Sirot L."/>
            <person name="Sirota M."/>
            <person name="Sisneros N.B."/>
            <person name="Smith C.D."/>
            <person name="Smith T.F."/>
            <person name="Spieth J."/>
            <person name="Stage D.E."/>
            <person name="Stark A."/>
            <person name="Stephan W."/>
            <person name="Strausberg R.L."/>
            <person name="Strempel S."/>
            <person name="Sturgill D."/>
            <person name="Sutton G."/>
            <person name="Sutton G.G."/>
            <person name="Tao W."/>
            <person name="Teichmann S."/>
            <person name="Tobari Y.N."/>
            <person name="Tomimura Y."/>
            <person name="Tsolas J.M."/>
            <person name="Valente V.L."/>
            <person name="Venter E."/>
            <person name="Venter J.C."/>
            <person name="Vicario S."/>
            <person name="Vieira F.G."/>
            <person name="Vilella A.J."/>
            <person name="Villasante A."/>
            <person name="Walenz B."/>
            <person name="Wang J."/>
            <person name="Wasserman M."/>
            <person name="Watts T."/>
            <person name="Wilson D."/>
            <person name="Wilson R.K."/>
            <person name="Wing R.A."/>
            <person name="Wolfner M.F."/>
            <person name="Wong A."/>
            <person name="Wong G.K."/>
            <person name="Wu C.I."/>
            <person name="Wu G."/>
            <person name="Yamamoto D."/>
            <person name="Yang H.P."/>
            <person name="Yang S.P."/>
            <person name="Yorke J.A."/>
            <person name="Yoshida K."/>
            <person name="Zdobnov E."/>
            <person name="Zhang P."/>
            <person name="Zhang Y."/>
            <person name="Zimin A.V."/>
            <person name="Baldwin J."/>
            <person name="Abdouelleil A."/>
            <person name="Abdulkadir J."/>
            <person name="Abebe A."/>
            <person name="Abera B."/>
            <person name="Abreu J."/>
            <person name="Acer S.C."/>
            <person name="Aftuck L."/>
            <person name="Alexander A."/>
            <person name="An P."/>
            <person name="Anderson E."/>
            <person name="Anderson S."/>
            <person name="Arachi H."/>
            <person name="Azer M."/>
            <person name="Bachantsang P."/>
            <person name="Barry A."/>
            <person name="Bayul T."/>
            <person name="Berlin A."/>
            <person name="Bessette D."/>
            <person name="Bloom T."/>
            <person name="Blye J."/>
            <person name="Boguslavskiy L."/>
            <person name="Bonnet C."/>
            <person name="Boukhgalter B."/>
            <person name="Bourzgui I."/>
            <person name="Brown A."/>
            <person name="Cahill P."/>
            <person name="Channer S."/>
            <person name="Cheshatsang Y."/>
            <person name="Chuda L."/>
            <person name="Citroen M."/>
            <person name="Collymore A."/>
            <person name="Cooke P."/>
            <person name="Costello M."/>
            <person name="D'Aco K."/>
            <person name="Daza R."/>
            <person name="De Haan G."/>
            <person name="DeGray S."/>
            <person name="DeMaso C."/>
            <person name="Dhargay N."/>
            <person name="Dooley K."/>
            <person name="Dooley E."/>
            <person name="Doricent M."/>
            <person name="Dorje P."/>
            <person name="Dorjee K."/>
            <person name="Dupes A."/>
            <person name="Elong R."/>
            <person name="Falk J."/>
            <person name="Farina A."/>
            <person name="Faro S."/>
            <person name="Ferguson D."/>
            <person name="Fisher S."/>
            <person name="Foley C.D."/>
            <person name="Franke A."/>
            <person name="Friedrich D."/>
            <person name="Gadbois L."/>
            <person name="Gearin G."/>
            <person name="Gearin C.R."/>
            <person name="Giannoukos G."/>
            <person name="Goode T."/>
            <person name="Graham J."/>
            <person name="Grandbois E."/>
            <person name="Grewal S."/>
            <person name="Gyaltsen K."/>
            <person name="Hafez N."/>
            <person name="Hagos B."/>
            <person name="Hall J."/>
            <person name="Henson C."/>
            <person name="Hollinger A."/>
            <person name="Honan T."/>
            <person name="Huard M.D."/>
            <person name="Hughes L."/>
            <person name="Hurhula B."/>
            <person name="Husby M.E."/>
            <person name="Kamat A."/>
            <person name="Kanga B."/>
            <person name="Kashin S."/>
            <person name="Khazanovich D."/>
            <person name="Kisner P."/>
            <person name="Lance K."/>
            <person name="Lara M."/>
            <person name="Lee W."/>
            <person name="Lennon N."/>
            <person name="Letendre F."/>
            <person name="LeVine R."/>
            <person name="Lipovsky A."/>
            <person name="Liu X."/>
            <person name="Liu J."/>
            <person name="Liu S."/>
            <person name="Lokyitsang T."/>
            <person name="Lokyitsang Y."/>
            <person name="Lubonja R."/>
            <person name="Lui A."/>
            <person name="MacDonald P."/>
            <person name="Magnisalis V."/>
            <person name="Maru K."/>
            <person name="Matthews C."/>
            <person name="McCusker W."/>
            <person name="McDonough S."/>
            <person name="Mehta T."/>
            <person name="Meldrim J."/>
            <person name="Meneus L."/>
            <person name="Mihai O."/>
            <person name="Mihalev A."/>
            <person name="Mihova T."/>
            <person name="Mittelman R."/>
            <person name="Mlenga V."/>
            <person name="Montmayeur A."/>
            <person name="Mulrain L."/>
            <person name="Navidi A."/>
            <person name="Naylor J."/>
            <person name="Negash T."/>
            <person name="Nguyen T."/>
            <person name="Nguyen N."/>
            <person name="Nicol R."/>
            <person name="Norbu C."/>
            <person name="Norbu N."/>
            <person name="Novod N."/>
            <person name="O'Neill B."/>
            <person name="Osman S."/>
            <person name="Markiewicz E."/>
            <person name="Oyono O.L."/>
            <person name="Patti C."/>
            <person name="Phunkhang P."/>
            <person name="Pierre F."/>
            <person name="Priest M."/>
            <person name="Raghuraman S."/>
            <person name="Rege F."/>
            <person name="Reyes R."/>
            <person name="Rise C."/>
            <person name="Rogov P."/>
            <person name="Ross K."/>
            <person name="Ryan E."/>
            <person name="Settipalli S."/>
            <person name="Shea T."/>
            <person name="Sherpa N."/>
            <person name="Shi L."/>
            <person name="Shih D."/>
            <person name="Sparrow T."/>
            <person name="Spaulding J."/>
            <person name="Stalker J."/>
            <person name="Stange-Thomann N."/>
            <person name="Stavropoulos S."/>
            <person name="Stone C."/>
            <person name="Strader C."/>
            <person name="Tesfaye S."/>
            <person name="Thomson T."/>
            <person name="Thoulutsang Y."/>
            <person name="Thoulutsang D."/>
            <person name="Topham K."/>
            <person name="Topping I."/>
            <person name="Tsamla T."/>
            <person name="Vassiliev H."/>
            <person name="Vo A."/>
            <person name="Wangchuk T."/>
            <person name="Wangdi T."/>
            <person name="Weiand M."/>
            <person name="Wilkinson J."/>
            <person name="Wilson A."/>
            <person name="Yadav S."/>
            <person name="Young G."/>
            <person name="Yu Q."/>
            <person name="Zembek L."/>
            <person name="Zhong D."/>
            <person name="Zimmer A."/>
            <person name="Zwirko Z."/>
            <person name="Jaffe D.B."/>
            <person name="Alvarez P."/>
            <person name="Brockman W."/>
            <person name="Butler J."/>
            <person name="Chin C."/>
            <person name="Gnerre S."/>
            <person name="Grabherr M."/>
            <person name="Kleber M."/>
            <person name="Mauceli E."/>
            <person name="MacCallum I."/>
        </authorList>
    </citation>
    <scope>NUCLEOTIDE SEQUENCE [LARGE SCALE GENOMIC DNA]</scope>
    <source>
        <strain evidence="8">Tucson 14024-0371.13</strain>
    </source>
</reference>
<organism evidence="7 8">
    <name type="scientific">Drosophila ananassae</name>
    <name type="common">Fruit fly</name>
    <dbReference type="NCBI Taxonomy" id="7217"/>
    <lineage>
        <taxon>Eukaryota</taxon>
        <taxon>Metazoa</taxon>
        <taxon>Ecdysozoa</taxon>
        <taxon>Arthropoda</taxon>
        <taxon>Hexapoda</taxon>
        <taxon>Insecta</taxon>
        <taxon>Pterygota</taxon>
        <taxon>Neoptera</taxon>
        <taxon>Endopterygota</taxon>
        <taxon>Diptera</taxon>
        <taxon>Brachycera</taxon>
        <taxon>Muscomorpha</taxon>
        <taxon>Ephydroidea</taxon>
        <taxon>Drosophilidae</taxon>
        <taxon>Drosophila</taxon>
        <taxon>Sophophora</taxon>
    </lineage>
</organism>
<protein>
    <recommendedName>
        <fullName evidence="6">RING-type domain-containing protein</fullName>
    </recommendedName>
</protein>
<evidence type="ECO:0000313" key="8">
    <source>
        <dbReference type="Proteomes" id="UP000007801"/>
    </source>
</evidence>
<evidence type="ECO:0000313" key="7">
    <source>
        <dbReference type="EMBL" id="EDV32752.1"/>
    </source>
</evidence>
<dbReference type="Proteomes" id="UP000007801">
    <property type="component" value="Unassembled WGS sequence"/>
</dbReference>
<dbReference type="PROSITE" id="PS50089">
    <property type="entry name" value="ZF_RING_2"/>
    <property type="match status" value="1"/>
</dbReference>
<evidence type="ECO:0000256" key="2">
    <source>
        <dbReference type="ARBA" id="ARBA00022771"/>
    </source>
</evidence>
<dbReference type="InterPro" id="IPR001841">
    <property type="entry name" value="Znf_RING"/>
</dbReference>
<sequence>MSSSNVFCTICSERYRHTDNIHAGSCGHAFHMECLDRWREQSMTCPICRCDDAVFMQLYLNFEDSAEPGPARRGDASGESQRQGHSAIASSSSSSSVSSTSSSTRNINNNGTETPTIANNNGELRGIMREYENLLYENGIYKEELEYLNAQLGALNFQNSQPVVDVLNWSSDSD</sequence>
<dbReference type="InterPro" id="IPR013083">
    <property type="entry name" value="Znf_RING/FYVE/PHD"/>
</dbReference>
<proteinExistence type="predicted"/>
<dbReference type="SMART" id="SM00184">
    <property type="entry name" value="RING"/>
    <property type="match status" value="1"/>
</dbReference>
<dbReference type="STRING" id="7217.B3MYQ8"/>
<dbReference type="GeneID" id="6504655"/>
<dbReference type="Pfam" id="PF13639">
    <property type="entry name" value="zf-RING_2"/>
    <property type="match status" value="1"/>
</dbReference>